<feature type="domain" description="GST C-terminal" evidence="1">
    <location>
        <begin position="170"/>
        <end position="296"/>
    </location>
</feature>
<dbReference type="Gene3D" id="1.20.1050.10">
    <property type="match status" value="1"/>
</dbReference>
<dbReference type="PANTHER" id="PTHR32419:SF6">
    <property type="entry name" value="GLUTATHIONE S-TRANSFERASE OMEGA-LIKE 1-RELATED"/>
    <property type="match status" value="1"/>
</dbReference>
<reference evidence="2" key="1">
    <citation type="submission" date="2021-01" db="EMBL/GenBank/DDBJ databases">
        <authorList>
            <person name="Corre E."/>
            <person name="Pelletier E."/>
            <person name="Niang G."/>
            <person name="Scheremetjew M."/>
            <person name="Finn R."/>
            <person name="Kale V."/>
            <person name="Holt S."/>
            <person name="Cochrane G."/>
            <person name="Meng A."/>
            <person name="Brown T."/>
            <person name="Cohen L."/>
        </authorList>
    </citation>
    <scope>NUCLEOTIDE SEQUENCE</scope>
</reference>
<dbReference type="Pfam" id="PF13410">
    <property type="entry name" value="GST_C_2"/>
    <property type="match status" value="1"/>
</dbReference>
<evidence type="ECO:0000313" key="2">
    <source>
        <dbReference type="EMBL" id="CAD8850209.1"/>
    </source>
</evidence>
<dbReference type="Gene3D" id="3.40.30.10">
    <property type="entry name" value="Glutaredoxin"/>
    <property type="match status" value="1"/>
</dbReference>
<dbReference type="InterPro" id="IPR010987">
    <property type="entry name" value="Glutathione-S-Trfase_C-like"/>
</dbReference>
<dbReference type="InterPro" id="IPR036282">
    <property type="entry name" value="Glutathione-S-Trfase_C_sf"/>
</dbReference>
<dbReference type="SUPFAM" id="SSF47616">
    <property type="entry name" value="GST C-terminal domain-like"/>
    <property type="match status" value="1"/>
</dbReference>
<sequence>MASAASLEYLTNRPDDEVIFAPKAPGSFQRGKNNLQNWILPGGRFEPVAGRYHLFVNYGCGWCHQCMLTRAVKGLDHVITMSHTGLTRLGKRGTDDYRGWSIPEDPTGHGFTSAFDVYNAGTDYGRQQMTTPMLFDRETKLVVSNDPAQIVLMFNTVFQEFAEHKIDLYPEPLREQIEQVNSVVFPGINDGVYLCWFNSTAEAYAEGFTGVQNGFKWVDERLQSSSYLCGDTLTLADIRAFPHIFRFDVIYHKLMMRDPRGRYVKEQYPLVDAWLQRLFNDERIQSTCDLQVAARFYLSEPDDECDQLYTSLKSSWMPSLEELQAKREAEQLPELAAIGKLPDELPE</sequence>
<dbReference type="PANTHER" id="PTHR32419">
    <property type="entry name" value="GLUTATHIONYL-HYDROQUINONE REDUCTASE"/>
    <property type="match status" value="1"/>
</dbReference>
<organism evidence="2">
    <name type="scientific">Noctiluca scintillans</name>
    <name type="common">Sea sparkle</name>
    <name type="synonym">Red tide dinoflagellate</name>
    <dbReference type="NCBI Taxonomy" id="2966"/>
    <lineage>
        <taxon>Eukaryota</taxon>
        <taxon>Sar</taxon>
        <taxon>Alveolata</taxon>
        <taxon>Dinophyceae</taxon>
        <taxon>Noctilucales</taxon>
        <taxon>Noctilucaceae</taxon>
        <taxon>Noctiluca</taxon>
    </lineage>
</organism>
<name>A0A7S1F8M9_NOCSC</name>
<dbReference type="PROSITE" id="PS50405">
    <property type="entry name" value="GST_CTER"/>
    <property type="match status" value="1"/>
</dbReference>
<dbReference type="AlphaFoldDB" id="A0A7S1F8M9"/>
<accession>A0A7S1F8M9</accession>
<dbReference type="EMBL" id="HBFQ01034820">
    <property type="protein sequence ID" value="CAD8850209.1"/>
    <property type="molecule type" value="Transcribed_RNA"/>
</dbReference>
<proteinExistence type="predicted"/>
<evidence type="ECO:0000259" key="1">
    <source>
        <dbReference type="PROSITE" id="PS50405"/>
    </source>
</evidence>
<gene>
    <name evidence="2" type="ORF">NSCI0253_LOCUS24559</name>
</gene>
<protein>
    <recommendedName>
        <fullName evidence="1">GST C-terminal domain-containing protein</fullName>
    </recommendedName>
</protein>
<dbReference type="InterPro" id="IPR016639">
    <property type="entry name" value="GST_Omega/GSH"/>
</dbReference>
<dbReference type="GO" id="GO:0004364">
    <property type="term" value="F:glutathione transferase activity"/>
    <property type="evidence" value="ECO:0007669"/>
    <property type="project" value="InterPro"/>
</dbReference>
<dbReference type="GO" id="GO:0005737">
    <property type="term" value="C:cytoplasm"/>
    <property type="evidence" value="ECO:0007669"/>
    <property type="project" value="TreeGrafter"/>
</dbReference>